<dbReference type="GO" id="GO:0003777">
    <property type="term" value="F:microtubule motor activity"/>
    <property type="evidence" value="ECO:0007669"/>
    <property type="project" value="InterPro"/>
</dbReference>
<dbReference type="InterPro" id="IPR001752">
    <property type="entry name" value="Kinesin_motor_dom"/>
</dbReference>
<dbReference type="Pfam" id="PF25764">
    <property type="entry name" value="KIF21A_4th"/>
    <property type="match status" value="1"/>
</dbReference>
<sequence>MTDVIPIRVVVRVRPLSSREKAENSQECVQCFVEQNQIAINGKMFAFDSVFDPSTLQEVVYDICAAPLIEKIFEGYNCTILAYGQTGSGKTYTMGSEEASMDMSIEERGIISRIVDSIFMEIDGSEKYRVTASMLEIYEGKVMDLLSINRQRLHIRESKGVVFVQGLSEHPIKCLTDALDLLKKGCHMRSKGETAMNDKSSRSHAIFTLCIEKNESDNNAKLKSKLHLVDLAGSERLKKTQAEGERMKEGIKINEGLLALGNVIAALTDRNTSSRHVPYRVAKITRLLQDSLGGNSYTVMIACISPADTNADESLSTLRYADRAKRIKNKPTVNIDPHIVLVQSLRDELASVKHELATLYAKQNFGDKRTDETQTKCPRCEELEAEKELIRRDQDCRNLFFAEAITQNSKLVDQFIASQQIIEQFKSHIKEIKSKIDNKQYDEASEILSSAMKSRFPVEEKQREVLDDGSISSIWASVGDADDETSDQGFVSNFTEKQIALNKNMTNILEEINQKELAFEATIASQTEIARMRDTFASDLGQLQKKLDALEKEKQELLNKIKGSSIHHKLSEDRRKRLQELEKEVNENKKRITEIQRLQKRNIRLEEQSKKFVMEIADLKKSLVKMSKQMKEEEVKFRKWKATADRQMEQLNSQARKREVELARAQQNKDLQLTVYRRKYEEASACNRRLQMQLAKCTARTKTSDKRQFISSLDDELAVAYSAAEAEIHCQVLIEQRKVLSTQQQNLLRKLNELKHEAESSQSLDYEDEKKTIEEQLKRLQKEIELRGSELGDIQKKCTTACSDEQRDQLWNSLNNLSEAKTALRRLFNATVNEKRSSLEKELIIEEQKRNSNDILEKYKRELTAVQRELSSVKIQMENMRKKFAESERCYAQDECDMINIWNRMAEGHFDLPDHVVKNLSLVKGAAENFVKFQQNLQKQIYSRRLRRRTGLAGSVGSDIPFPTSIPEEEQKEETDTKYQLRQNQKTVERLGAITDISEIYADESEEHKSVSDDDISYRPSSSKDRKRSSNVTDAEHQDVFTSRKKIHLDREQNSEVPGPSKDSDFHSNETYNIVQGPKESELISELSSILDNKPIITSDLFDNK</sequence>
<keyword evidence="7" id="KW-0505">Motor protein</keyword>
<dbReference type="Proteomes" id="UP000276776">
    <property type="component" value="Unassembled WGS sequence"/>
</dbReference>
<dbReference type="OMA" id="SFHSKLC"/>
<dbReference type="SMART" id="SM00129">
    <property type="entry name" value="KISc"/>
    <property type="match status" value="1"/>
</dbReference>
<evidence type="ECO:0000259" key="10">
    <source>
        <dbReference type="PROSITE" id="PS50067"/>
    </source>
</evidence>
<evidence type="ECO:0000313" key="12">
    <source>
        <dbReference type="Proteomes" id="UP000276776"/>
    </source>
</evidence>
<evidence type="ECO:0000313" key="13">
    <source>
        <dbReference type="WBParaSite" id="TCLT_0000921501-mRNA-1"/>
    </source>
</evidence>
<evidence type="ECO:0000256" key="6">
    <source>
        <dbReference type="ARBA" id="ARBA00023212"/>
    </source>
</evidence>
<dbReference type="GO" id="GO:0005875">
    <property type="term" value="C:microtubule associated complex"/>
    <property type="evidence" value="ECO:0007669"/>
    <property type="project" value="TreeGrafter"/>
</dbReference>
<evidence type="ECO:0000256" key="1">
    <source>
        <dbReference type="ARBA" id="ARBA00004245"/>
    </source>
</evidence>
<keyword evidence="12" id="KW-1185">Reference proteome</keyword>
<comment type="subcellular location">
    <subcellularLocation>
        <location evidence="1">Cytoplasm</location>
        <location evidence="1">Cytoskeleton</location>
    </subcellularLocation>
</comment>
<evidence type="ECO:0000256" key="3">
    <source>
        <dbReference type="ARBA" id="ARBA00022741"/>
    </source>
</evidence>
<dbReference type="GO" id="GO:0008017">
    <property type="term" value="F:microtubule binding"/>
    <property type="evidence" value="ECO:0007669"/>
    <property type="project" value="InterPro"/>
</dbReference>
<evidence type="ECO:0000256" key="4">
    <source>
        <dbReference type="ARBA" id="ARBA00022840"/>
    </source>
</evidence>
<dbReference type="GO" id="GO:0005524">
    <property type="term" value="F:ATP binding"/>
    <property type="evidence" value="ECO:0007669"/>
    <property type="project" value="UniProtKB-UniRule"/>
</dbReference>
<feature type="region of interest" description="Disordered" evidence="9">
    <location>
        <begin position="953"/>
        <end position="984"/>
    </location>
</feature>
<keyword evidence="4 7" id="KW-0067">ATP-binding</keyword>
<dbReference type="InterPro" id="IPR027640">
    <property type="entry name" value="Kinesin-like_fam"/>
</dbReference>
<feature type="binding site" evidence="7">
    <location>
        <begin position="84"/>
        <end position="91"/>
    </location>
    <ligand>
        <name>ATP</name>
        <dbReference type="ChEBI" id="CHEBI:30616"/>
    </ligand>
</feature>
<dbReference type="Gene3D" id="3.40.850.10">
    <property type="entry name" value="Kinesin motor domain"/>
    <property type="match status" value="1"/>
</dbReference>
<keyword evidence="6" id="KW-0206">Cytoskeleton</keyword>
<dbReference type="AlphaFoldDB" id="A0A0N5D7Z6"/>
<evidence type="ECO:0000256" key="9">
    <source>
        <dbReference type="SAM" id="MobiDB-lite"/>
    </source>
</evidence>
<dbReference type="GO" id="GO:0051231">
    <property type="term" value="P:spindle elongation"/>
    <property type="evidence" value="ECO:0007669"/>
    <property type="project" value="TreeGrafter"/>
</dbReference>
<feature type="coiled-coil region" evidence="8">
    <location>
        <begin position="533"/>
        <end position="668"/>
    </location>
</feature>
<dbReference type="PROSITE" id="PS50067">
    <property type="entry name" value="KINESIN_MOTOR_2"/>
    <property type="match status" value="1"/>
</dbReference>
<feature type="region of interest" description="Disordered" evidence="9">
    <location>
        <begin position="1004"/>
        <end position="1077"/>
    </location>
</feature>
<evidence type="ECO:0000313" key="11">
    <source>
        <dbReference type="EMBL" id="VDN06821.1"/>
    </source>
</evidence>
<feature type="coiled-coil region" evidence="8">
    <location>
        <begin position="737"/>
        <end position="790"/>
    </location>
</feature>
<dbReference type="PANTHER" id="PTHR47969:SF15">
    <property type="entry name" value="CHROMOSOME-ASSOCIATED KINESIN KIF4A-RELATED"/>
    <property type="match status" value="1"/>
</dbReference>
<dbReference type="GO" id="GO:0007052">
    <property type="term" value="P:mitotic spindle organization"/>
    <property type="evidence" value="ECO:0007669"/>
    <property type="project" value="TreeGrafter"/>
</dbReference>
<dbReference type="SUPFAM" id="SSF52540">
    <property type="entry name" value="P-loop containing nucleoside triphosphate hydrolases"/>
    <property type="match status" value="1"/>
</dbReference>
<gene>
    <name evidence="11" type="ORF">TCLT_LOCUS9204</name>
</gene>
<dbReference type="InterPro" id="IPR036961">
    <property type="entry name" value="Kinesin_motor_dom_sf"/>
</dbReference>
<comment type="similarity">
    <text evidence="7">Belongs to the TRAFAC class myosin-kinesin ATPase superfamily. Kinesin family.</text>
</comment>
<organism evidence="13">
    <name type="scientific">Thelazia callipaeda</name>
    <name type="common">Oriental eyeworm</name>
    <name type="synonym">Parasitic nematode</name>
    <dbReference type="NCBI Taxonomy" id="103827"/>
    <lineage>
        <taxon>Eukaryota</taxon>
        <taxon>Metazoa</taxon>
        <taxon>Ecdysozoa</taxon>
        <taxon>Nematoda</taxon>
        <taxon>Chromadorea</taxon>
        <taxon>Rhabditida</taxon>
        <taxon>Spirurina</taxon>
        <taxon>Spiruromorpha</taxon>
        <taxon>Thelazioidea</taxon>
        <taxon>Thelaziidae</taxon>
        <taxon>Thelazia</taxon>
    </lineage>
</organism>
<evidence type="ECO:0000256" key="5">
    <source>
        <dbReference type="ARBA" id="ARBA00023054"/>
    </source>
</evidence>
<keyword evidence="3 7" id="KW-0547">Nucleotide-binding</keyword>
<dbReference type="EMBL" id="UYYF01004751">
    <property type="protein sequence ID" value="VDN06821.1"/>
    <property type="molecule type" value="Genomic_DNA"/>
</dbReference>
<dbReference type="PRINTS" id="PR00380">
    <property type="entry name" value="KINESINHEAVY"/>
</dbReference>
<name>A0A0N5D7Z6_THECL</name>
<reference evidence="13" key="1">
    <citation type="submission" date="2017-02" db="UniProtKB">
        <authorList>
            <consortium name="WormBaseParasite"/>
        </authorList>
    </citation>
    <scope>IDENTIFICATION</scope>
</reference>
<dbReference type="PANTHER" id="PTHR47969">
    <property type="entry name" value="CHROMOSOME-ASSOCIATED KINESIN KIF4A-RELATED"/>
    <property type="match status" value="1"/>
</dbReference>
<reference evidence="11 12" key="2">
    <citation type="submission" date="2018-11" db="EMBL/GenBank/DDBJ databases">
        <authorList>
            <consortium name="Pathogen Informatics"/>
        </authorList>
    </citation>
    <scope>NUCLEOTIDE SEQUENCE [LARGE SCALE GENOMIC DNA]</scope>
</reference>
<protein>
    <submittedName>
        <fullName evidence="13">Kinesin motor domain-containing protein</fullName>
    </submittedName>
</protein>
<keyword evidence="2" id="KW-0963">Cytoplasm</keyword>
<proteinExistence type="inferred from homology"/>
<dbReference type="Pfam" id="PF00225">
    <property type="entry name" value="Kinesin"/>
    <property type="match status" value="1"/>
</dbReference>
<accession>A0A0N5D7Z6</accession>
<dbReference type="GO" id="GO:0007018">
    <property type="term" value="P:microtubule-based movement"/>
    <property type="evidence" value="ECO:0007669"/>
    <property type="project" value="InterPro"/>
</dbReference>
<dbReference type="InterPro" id="IPR019821">
    <property type="entry name" value="Kinesin_motor_CS"/>
</dbReference>
<feature type="domain" description="Kinesin motor" evidence="10">
    <location>
        <begin position="6"/>
        <end position="327"/>
    </location>
</feature>
<evidence type="ECO:0000256" key="8">
    <source>
        <dbReference type="SAM" id="Coils"/>
    </source>
</evidence>
<dbReference type="PROSITE" id="PS00411">
    <property type="entry name" value="KINESIN_MOTOR_1"/>
    <property type="match status" value="1"/>
</dbReference>
<dbReference type="STRING" id="103827.A0A0N5D7Z6"/>
<evidence type="ECO:0000256" key="2">
    <source>
        <dbReference type="ARBA" id="ARBA00022490"/>
    </source>
</evidence>
<dbReference type="InterPro" id="IPR027417">
    <property type="entry name" value="P-loop_NTPase"/>
</dbReference>
<evidence type="ECO:0000256" key="7">
    <source>
        <dbReference type="PROSITE-ProRule" id="PRU00283"/>
    </source>
</evidence>
<keyword evidence="5 8" id="KW-0175">Coiled coil</keyword>
<dbReference type="WBParaSite" id="TCLT_0000921501-mRNA-1">
    <property type="protein sequence ID" value="TCLT_0000921501-mRNA-1"/>
    <property type="gene ID" value="TCLT_0000921501"/>
</dbReference>
<dbReference type="OrthoDB" id="3176171at2759"/>
<feature type="coiled-coil region" evidence="8">
    <location>
        <begin position="829"/>
        <end position="883"/>
    </location>
</feature>